<gene>
    <name evidence="2" type="primary">LOC108949425</name>
</gene>
<feature type="compositionally biased region" description="Basic and acidic residues" evidence="1">
    <location>
        <begin position="397"/>
        <end position="416"/>
    </location>
</feature>
<proteinExistence type="evidence at transcript level"/>
<organism evidence="2">
    <name type="scientific">Phallusia mammillata</name>
    <dbReference type="NCBI Taxonomy" id="59560"/>
    <lineage>
        <taxon>Eukaryota</taxon>
        <taxon>Metazoa</taxon>
        <taxon>Chordata</taxon>
        <taxon>Tunicata</taxon>
        <taxon>Ascidiacea</taxon>
        <taxon>Phlebobranchia</taxon>
        <taxon>Ascidiidae</taxon>
        <taxon>Phallusia</taxon>
    </lineage>
</organism>
<dbReference type="EMBL" id="LR787391">
    <property type="protein sequence ID" value="CAB3263253.1"/>
    <property type="molecule type" value="mRNA"/>
</dbReference>
<sequence length="439" mass="48572">MQKNVVVNTAVTSQPNYVPGLSTQARSDAVQSYNKPSVSNKYSNISKSIDLTEDYDEIQSNSKPTVRAEILPRLESSKSQPSVFNVSSTTVSNNIGANANSKALGLAQSFSKGQKQNNYDSPWRITEMKTAGEKSSGNYGNSNNVFQKNFGNTDPLFKNNFGNTAKPARSNFANSTSALEKSAPVWEKTFESSVQENGGLKNVSGSTGQVMWQNTNATNGSKYQFKPCGSGYNNYIQEEYGSGNNLGNTASSSAWSKYEEPSLPANARKKFLIEQFSTSAARPPLKTQNLPGDENLSRESCKRVTFEDEVNHTMQPCDENDVSIRCDFDLSDDDSLLMEACIQAEENMEMSEELAQIPPGPLVTLQRDQDRHPVVNVIHDTRTLDRESSSNVMNQTCKDRSHIKESPRSRDAEKQVRARKADELAEAERMFDSIFGAMF</sequence>
<dbReference type="AlphaFoldDB" id="A0A6F9DJY1"/>
<reference evidence="2" key="1">
    <citation type="submission" date="2020-04" db="EMBL/GenBank/DDBJ databases">
        <authorList>
            <person name="Neveu A P."/>
        </authorList>
    </citation>
    <scope>NUCLEOTIDE SEQUENCE</scope>
    <source>
        <tissue evidence="2">Whole embryo</tissue>
    </source>
</reference>
<protein>
    <submittedName>
        <fullName evidence="2">Uncharacterized protein LOC108949425</fullName>
    </submittedName>
</protein>
<accession>A0A6F9DJY1</accession>
<evidence type="ECO:0000313" key="2">
    <source>
        <dbReference type="EMBL" id="CAB3263253.1"/>
    </source>
</evidence>
<feature type="region of interest" description="Disordered" evidence="1">
    <location>
        <begin position="385"/>
        <end position="416"/>
    </location>
</feature>
<evidence type="ECO:0000256" key="1">
    <source>
        <dbReference type="SAM" id="MobiDB-lite"/>
    </source>
</evidence>
<name>A0A6F9DJY1_9ASCI</name>